<reference evidence="1 2" key="2">
    <citation type="journal article" date="2018" name="Int. J. Syst. Evol. Microbiol.">
        <title>Burkholderia insecticola sp. nov., a gut symbiotic bacterium of the bean bug Riptortus pedestris.</title>
        <authorList>
            <person name="Takeshita K."/>
            <person name="Tamaki H."/>
            <person name="Ohbayashi T."/>
            <person name="Meng X.-Y."/>
            <person name="Sone T."/>
            <person name="Mitani Y."/>
            <person name="Peeters C."/>
            <person name="Kikuchi Y."/>
            <person name="Vandamme P."/>
        </authorList>
    </citation>
    <scope>NUCLEOTIDE SEQUENCE [LARGE SCALE GENOMIC DNA]</scope>
    <source>
        <strain evidence="1">RPE64</strain>
    </source>
</reference>
<evidence type="ECO:0000313" key="1">
    <source>
        <dbReference type="EMBL" id="BAN25096.1"/>
    </source>
</evidence>
<proteinExistence type="predicted"/>
<name>R4WZT0_9BURK</name>
<dbReference type="STRING" id="758793.BRPE64_BCDS04350"/>
<protein>
    <submittedName>
        <fullName evidence="1">Uncharacterized protein</fullName>
    </submittedName>
</protein>
<dbReference type="KEGG" id="buo:BRPE64_BCDS04350"/>
<dbReference type="Proteomes" id="UP000013966">
    <property type="component" value="Chromosome 2"/>
</dbReference>
<organism evidence="1 2">
    <name type="scientific">Caballeronia insecticola</name>
    <dbReference type="NCBI Taxonomy" id="758793"/>
    <lineage>
        <taxon>Bacteria</taxon>
        <taxon>Pseudomonadati</taxon>
        <taxon>Pseudomonadota</taxon>
        <taxon>Betaproteobacteria</taxon>
        <taxon>Burkholderiales</taxon>
        <taxon>Burkholderiaceae</taxon>
        <taxon>Caballeronia</taxon>
    </lineage>
</organism>
<evidence type="ECO:0000313" key="2">
    <source>
        <dbReference type="Proteomes" id="UP000013966"/>
    </source>
</evidence>
<dbReference type="PATRIC" id="fig|758793.3.peg.3345"/>
<reference evidence="1 2" key="1">
    <citation type="journal article" date="2013" name="Genome Announc.">
        <title>Complete Genome Sequence of Burkholderia sp. Strain RPE64, Bacterial Symbiont of the Bean Bug Riptortus pedestris.</title>
        <authorList>
            <person name="Shibata T.F."/>
            <person name="Maeda T."/>
            <person name="Nikoh N."/>
            <person name="Yamaguchi K."/>
            <person name="Oshima K."/>
            <person name="Hattori M."/>
            <person name="Nishiyama T."/>
            <person name="Hasebe M."/>
            <person name="Fukatsu T."/>
            <person name="Kikuchi Y."/>
            <person name="Shigenobu S."/>
        </authorList>
    </citation>
    <scope>NUCLEOTIDE SEQUENCE [LARGE SCALE GENOMIC DNA]</scope>
</reference>
<accession>R4WZT0</accession>
<keyword evidence="2" id="KW-1185">Reference proteome</keyword>
<dbReference type="EMBL" id="AP013059">
    <property type="protein sequence ID" value="BAN25096.1"/>
    <property type="molecule type" value="Genomic_DNA"/>
</dbReference>
<dbReference type="AlphaFoldDB" id="R4WZT0"/>
<dbReference type="RefSeq" id="WP_016354527.1">
    <property type="nucleotide sequence ID" value="NC_021294.1"/>
</dbReference>
<dbReference type="OrthoDB" id="9011891at2"/>
<sequence>MHHSIEPHELTQIDLSRFQVVQVSDGTFTVVLWEAPEAESQVRAEASTLTIRLCDPLNPVRRKDVCEHFFLRAHLAASRTRVTKLRDARVRTSAQREMVHASA</sequence>
<dbReference type="HOGENOM" id="CLU_2258435_0_0_4"/>
<gene>
    <name evidence="1" type="ORF">BRPE64_BCDS04350</name>
</gene>